<dbReference type="Proteomes" id="UP001234297">
    <property type="component" value="Chromosome 2"/>
</dbReference>
<name>A0ACC2MFT1_PERAE</name>
<comment type="caution">
    <text evidence="1">The sequence shown here is derived from an EMBL/GenBank/DDBJ whole genome shotgun (WGS) entry which is preliminary data.</text>
</comment>
<organism evidence="1 2">
    <name type="scientific">Persea americana</name>
    <name type="common">Avocado</name>
    <dbReference type="NCBI Taxonomy" id="3435"/>
    <lineage>
        <taxon>Eukaryota</taxon>
        <taxon>Viridiplantae</taxon>
        <taxon>Streptophyta</taxon>
        <taxon>Embryophyta</taxon>
        <taxon>Tracheophyta</taxon>
        <taxon>Spermatophyta</taxon>
        <taxon>Magnoliopsida</taxon>
        <taxon>Magnoliidae</taxon>
        <taxon>Laurales</taxon>
        <taxon>Lauraceae</taxon>
        <taxon>Persea</taxon>
    </lineage>
</organism>
<gene>
    <name evidence="1" type="ORF">MRB53_006253</name>
</gene>
<reference evidence="1 2" key="1">
    <citation type="journal article" date="2022" name="Hortic Res">
        <title>A haplotype resolved chromosomal level avocado genome allows analysis of novel avocado genes.</title>
        <authorList>
            <person name="Nath O."/>
            <person name="Fletcher S.J."/>
            <person name="Hayward A."/>
            <person name="Shaw L.M."/>
            <person name="Masouleh A.K."/>
            <person name="Furtado A."/>
            <person name="Henry R.J."/>
            <person name="Mitter N."/>
        </authorList>
    </citation>
    <scope>NUCLEOTIDE SEQUENCE [LARGE SCALE GENOMIC DNA]</scope>
    <source>
        <strain evidence="2">cv. Hass</strain>
    </source>
</reference>
<evidence type="ECO:0000313" key="1">
    <source>
        <dbReference type="EMBL" id="KAJ8644505.1"/>
    </source>
</evidence>
<protein>
    <submittedName>
        <fullName evidence="1">Uncharacterized protein</fullName>
    </submittedName>
</protein>
<evidence type="ECO:0000313" key="2">
    <source>
        <dbReference type="Proteomes" id="UP001234297"/>
    </source>
</evidence>
<sequence>MNGVRPDAFPVKHGVDPGHPPRSDERLVMRLVPQKQVRGSAVMAAVLPHLLVPITVHLPPVPPGKLPPLSKICRKQNDVSRRKEA</sequence>
<keyword evidence="2" id="KW-1185">Reference proteome</keyword>
<dbReference type="EMBL" id="CM056810">
    <property type="protein sequence ID" value="KAJ8644505.1"/>
    <property type="molecule type" value="Genomic_DNA"/>
</dbReference>
<proteinExistence type="predicted"/>
<accession>A0ACC2MFT1</accession>